<feature type="region of interest" description="Disordered" evidence="1">
    <location>
        <begin position="97"/>
        <end position="121"/>
    </location>
</feature>
<sequence length="227" mass="25367">MWTATPWACQSTLGIQTTRHSKQLWSVTLSTGPWEPPATLEDLQARTEENRMKINHNKTVIMHVFTYSAAVSPPQLFVWPRRLQVVCRLSFSGSRWTTSWPERSMSPSQSGQRPTGCTSCADSSPWRRQQMSLSGCTSPFSSPSPCMCPLTELRSLEGQRVMLPCEVPSPIPGDDIILVLFYRGALGTPIYVSVTWSSSLSSTQQQQLENVQKRACRIILGPAYNTN</sequence>
<protein>
    <submittedName>
        <fullName evidence="2">Uncharacterized protein</fullName>
    </submittedName>
</protein>
<reference evidence="2 3" key="1">
    <citation type="submission" date="2019-05" db="EMBL/GenBank/DDBJ databases">
        <title>Another draft genome of Portunus trituberculatus and its Hox gene families provides insights of decapod evolution.</title>
        <authorList>
            <person name="Jeong J.-H."/>
            <person name="Song I."/>
            <person name="Kim S."/>
            <person name="Choi T."/>
            <person name="Kim D."/>
            <person name="Ryu S."/>
            <person name="Kim W."/>
        </authorList>
    </citation>
    <scope>NUCLEOTIDE SEQUENCE [LARGE SCALE GENOMIC DNA]</scope>
    <source>
        <tissue evidence="2">Muscle</tissue>
    </source>
</reference>
<accession>A0A5B7IYM1</accession>
<evidence type="ECO:0000256" key="1">
    <source>
        <dbReference type="SAM" id="MobiDB-lite"/>
    </source>
</evidence>
<keyword evidence="3" id="KW-1185">Reference proteome</keyword>
<gene>
    <name evidence="2" type="ORF">E2C01_085628</name>
</gene>
<organism evidence="2 3">
    <name type="scientific">Portunus trituberculatus</name>
    <name type="common">Swimming crab</name>
    <name type="synonym">Neptunus trituberculatus</name>
    <dbReference type="NCBI Taxonomy" id="210409"/>
    <lineage>
        <taxon>Eukaryota</taxon>
        <taxon>Metazoa</taxon>
        <taxon>Ecdysozoa</taxon>
        <taxon>Arthropoda</taxon>
        <taxon>Crustacea</taxon>
        <taxon>Multicrustacea</taxon>
        <taxon>Malacostraca</taxon>
        <taxon>Eumalacostraca</taxon>
        <taxon>Eucarida</taxon>
        <taxon>Decapoda</taxon>
        <taxon>Pleocyemata</taxon>
        <taxon>Brachyura</taxon>
        <taxon>Eubrachyura</taxon>
        <taxon>Portunoidea</taxon>
        <taxon>Portunidae</taxon>
        <taxon>Portuninae</taxon>
        <taxon>Portunus</taxon>
    </lineage>
</organism>
<comment type="caution">
    <text evidence="2">The sequence shown here is derived from an EMBL/GenBank/DDBJ whole genome shotgun (WGS) entry which is preliminary data.</text>
</comment>
<proteinExistence type="predicted"/>
<dbReference type="AlphaFoldDB" id="A0A5B7IYM1"/>
<dbReference type="EMBL" id="VSRR010085091">
    <property type="protein sequence ID" value="MPC90631.1"/>
    <property type="molecule type" value="Genomic_DNA"/>
</dbReference>
<evidence type="ECO:0000313" key="2">
    <source>
        <dbReference type="EMBL" id="MPC90631.1"/>
    </source>
</evidence>
<name>A0A5B7IYM1_PORTR</name>
<dbReference type="OrthoDB" id="8825892at2759"/>
<dbReference type="Proteomes" id="UP000324222">
    <property type="component" value="Unassembled WGS sequence"/>
</dbReference>
<evidence type="ECO:0000313" key="3">
    <source>
        <dbReference type="Proteomes" id="UP000324222"/>
    </source>
</evidence>